<gene>
    <name evidence="8" type="ORF">R9X50_00536600</name>
</gene>
<dbReference type="GO" id="GO:0006281">
    <property type="term" value="P:DNA repair"/>
    <property type="evidence" value="ECO:0007669"/>
    <property type="project" value="TreeGrafter"/>
</dbReference>
<feature type="compositionally biased region" description="Acidic residues" evidence="5">
    <location>
        <begin position="396"/>
        <end position="407"/>
    </location>
</feature>
<feature type="domain" description="WLM" evidence="7">
    <location>
        <begin position="25"/>
        <end position="228"/>
    </location>
</feature>
<evidence type="ECO:0000313" key="8">
    <source>
        <dbReference type="EMBL" id="WPH02501.1"/>
    </source>
</evidence>
<dbReference type="Gene3D" id="2.30.30.380">
    <property type="entry name" value="Zn-finger domain of Sec23/24"/>
    <property type="match status" value="1"/>
</dbReference>
<dbReference type="InterPro" id="IPR053000">
    <property type="entry name" value="WSS1-like_metalloprotease"/>
</dbReference>
<feature type="compositionally biased region" description="Polar residues" evidence="5">
    <location>
        <begin position="413"/>
        <end position="426"/>
    </location>
</feature>
<dbReference type="GO" id="GO:0008237">
    <property type="term" value="F:metallopeptidase activity"/>
    <property type="evidence" value="ECO:0007669"/>
    <property type="project" value="TreeGrafter"/>
</dbReference>
<feature type="region of interest" description="Disordered" evidence="5">
    <location>
        <begin position="365"/>
        <end position="429"/>
    </location>
</feature>
<accession>A0AAQ3M9G3</accession>
<dbReference type="Pfam" id="PF08325">
    <property type="entry name" value="WLM"/>
    <property type="match status" value="1"/>
</dbReference>
<name>A0AAQ3M9G3_9PEZI</name>
<feature type="compositionally biased region" description="Polar residues" evidence="5">
    <location>
        <begin position="365"/>
        <end position="374"/>
    </location>
</feature>
<dbReference type="GO" id="GO:0005634">
    <property type="term" value="C:nucleus"/>
    <property type="evidence" value="ECO:0007669"/>
    <property type="project" value="TreeGrafter"/>
</dbReference>
<keyword evidence="2 4" id="KW-0863">Zinc-finger</keyword>
<protein>
    <recommendedName>
        <fullName evidence="10">Zinc metallopeptidase</fullName>
    </recommendedName>
</protein>
<evidence type="ECO:0000259" key="7">
    <source>
        <dbReference type="PROSITE" id="PS51397"/>
    </source>
</evidence>
<evidence type="ECO:0000256" key="4">
    <source>
        <dbReference type="PROSITE-ProRule" id="PRU00322"/>
    </source>
</evidence>
<proteinExistence type="predicted"/>
<evidence type="ECO:0000256" key="2">
    <source>
        <dbReference type="ARBA" id="ARBA00022771"/>
    </source>
</evidence>
<reference evidence="8 9" key="1">
    <citation type="submission" date="2023-11" db="EMBL/GenBank/DDBJ databases">
        <title>An acidophilic fungus is an integral part of prey digestion in a carnivorous sundew plant.</title>
        <authorList>
            <person name="Tsai I.J."/>
        </authorList>
    </citation>
    <scope>NUCLEOTIDE SEQUENCE [LARGE SCALE GENOMIC DNA]</scope>
    <source>
        <strain evidence="8">169a</strain>
    </source>
</reference>
<dbReference type="AlphaFoldDB" id="A0AAQ3M9G3"/>
<feature type="region of interest" description="Disordered" evidence="5">
    <location>
        <begin position="183"/>
        <end position="208"/>
    </location>
</feature>
<sequence length="519" mass="58271">MAGHTGRNRALANGGPRGVHRSYASALKEHEGLFNSYEHLQGLPRADTALTMLRKMASLVKPIMRKRNWKVQILSEFLPPEQNLLGLNINKGYKICIRLRYHNNTDLFLPMEQIVDTMLHELSHIIWGEHDGRFHALWDELRDEHETLLLKGYTGEGFLSEGQRLGGDRYDVPPTHEIRRLARASAEKRKQQGSLTKGSGQRLGGTPLHKMGLDMRQVIADQVTRRTAINKGCASGRKDADALSNQTPNGTFKTKAEEDDANDRAIAQALYELMEQEQELKLEGTFSAAPIDGGLAWTPEYGLYNAANQPKPTHSSQKRHQTDNMSPLSEEEQLKWALEASMNGNEVINTPTVSPMTPNQNLIQQATSSTSNPRTDIPSPHTTHKTLGTQDQPIEINEEDDEDDEEETPHQPTPNSKTSSLQNPTFDLSEPFNPDQWTCQICTCINPIRFLACDACATERPQPSTTSSRRQTPNPRLSRWSAPPQNQTENLGWTCARCETFMERQWWTCAVCGLMKGSS</sequence>
<feature type="region of interest" description="Disordered" evidence="5">
    <location>
        <begin position="459"/>
        <end position="487"/>
    </location>
</feature>
<evidence type="ECO:0008006" key="10">
    <source>
        <dbReference type="Google" id="ProtNLM"/>
    </source>
</evidence>
<dbReference type="InterPro" id="IPR001876">
    <property type="entry name" value="Znf_RanBP2"/>
</dbReference>
<feature type="compositionally biased region" description="Polar residues" evidence="5">
    <location>
        <begin position="461"/>
        <end position="475"/>
    </location>
</feature>
<keyword evidence="3" id="KW-0862">Zinc</keyword>
<dbReference type="InterPro" id="IPR013536">
    <property type="entry name" value="WLM_dom"/>
</dbReference>
<keyword evidence="1" id="KW-0479">Metal-binding</keyword>
<feature type="domain" description="RanBP2-type" evidence="6">
    <location>
        <begin position="433"/>
        <end position="462"/>
    </location>
</feature>
<dbReference type="Proteomes" id="UP001303373">
    <property type="component" value="Chromosome 8"/>
</dbReference>
<dbReference type="PANTHER" id="PTHR46622:SF1">
    <property type="entry name" value="DNA-DEPENDENT METALLOPROTEASE WSS1"/>
    <property type="match status" value="1"/>
</dbReference>
<dbReference type="PROSITE" id="PS50199">
    <property type="entry name" value="ZF_RANBP2_2"/>
    <property type="match status" value="1"/>
</dbReference>
<dbReference type="EMBL" id="CP138587">
    <property type="protein sequence ID" value="WPH02501.1"/>
    <property type="molecule type" value="Genomic_DNA"/>
</dbReference>
<feature type="compositionally biased region" description="Polar residues" evidence="5">
    <location>
        <begin position="243"/>
        <end position="252"/>
    </location>
</feature>
<organism evidence="8 9">
    <name type="scientific">Acrodontium crateriforme</name>
    <dbReference type="NCBI Taxonomy" id="150365"/>
    <lineage>
        <taxon>Eukaryota</taxon>
        <taxon>Fungi</taxon>
        <taxon>Dikarya</taxon>
        <taxon>Ascomycota</taxon>
        <taxon>Pezizomycotina</taxon>
        <taxon>Dothideomycetes</taxon>
        <taxon>Dothideomycetidae</taxon>
        <taxon>Mycosphaerellales</taxon>
        <taxon>Teratosphaeriaceae</taxon>
        <taxon>Acrodontium</taxon>
    </lineage>
</organism>
<dbReference type="PANTHER" id="PTHR46622">
    <property type="entry name" value="DNA-DEPENDENT METALLOPROTEASE WSS1"/>
    <property type="match status" value="1"/>
</dbReference>
<evidence type="ECO:0000256" key="3">
    <source>
        <dbReference type="ARBA" id="ARBA00022833"/>
    </source>
</evidence>
<dbReference type="PROSITE" id="PS01358">
    <property type="entry name" value="ZF_RANBP2_1"/>
    <property type="match status" value="1"/>
</dbReference>
<feature type="compositionally biased region" description="Polar residues" evidence="5">
    <location>
        <begin position="306"/>
        <end position="315"/>
    </location>
</feature>
<keyword evidence="9" id="KW-1185">Reference proteome</keyword>
<evidence type="ECO:0000259" key="6">
    <source>
        <dbReference type="PROSITE" id="PS50199"/>
    </source>
</evidence>
<evidence type="ECO:0000256" key="5">
    <source>
        <dbReference type="SAM" id="MobiDB-lite"/>
    </source>
</evidence>
<feature type="region of interest" description="Disordered" evidence="5">
    <location>
        <begin position="306"/>
        <end position="330"/>
    </location>
</feature>
<feature type="region of interest" description="Disordered" evidence="5">
    <location>
        <begin position="235"/>
        <end position="259"/>
    </location>
</feature>
<evidence type="ECO:0000313" key="9">
    <source>
        <dbReference type="Proteomes" id="UP001303373"/>
    </source>
</evidence>
<evidence type="ECO:0000256" key="1">
    <source>
        <dbReference type="ARBA" id="ARBA00022723"/>
    </source>
</evidence>
<dbReference type="PROSITE" id="PS51397">
    <property type="entry name" value="WLM"/>
    <property type="match status" value="1"/>
</dbReference>
<dbReference type="GO" id="GO:0008270">
    <property type="term" value="F:zinc ion binding"/>
    <property type="evidence" value="ECO:0007669"/>
    <property type="project" value="UniProtKB-KW"/>
</dbReference>